<feature type="domain" description="Ubiquitin-like" evidence="1">
    <location>
        <begin position="504"/>
        <end position="535"/>
    </location>
</feature>
<gene>
    <name evidence="2" type="ORF">B0T14DRAFT_563710</name>
</gene>
<dbReference type="EMBL" id="JAULSU010000002">
    <property type="protein sequence ID" value="KAK0627948.1"/>
    <property type="molecule type" value="Genomic_DNA"/>
</dbReference>
<proteinExistence type="predicted"/>
<dbReference type="SMART" id="SM00213">
    <property type="entry name" value="UBQ"/>
    <property type="match status" value="2"/>
</dbReference>
<evidence type="ECO:0000313" key="2">
    <source>
        <dbReference type="EMBL" id="KAK0627948.1"/>
    </source>
</evidence>
<dbReference type="CDD" id="cd17039">
    <property type="entry name" value="Ubl_ubiquitin_like"/>
    <property type="match status" value="2"/>
</dbReference>
<dbReference type="InterPro" id="IPR050158">
    <property type="entry name" value="Ubiquitin_ubiquitin-like"/>
</dbReference>
<reference evidence="2" key="1">
    <citation type="submission" date="2023-06" db="EMBL/GenBank/DDBJ databases">
        <title>Genome-scale phylogeny and comparative genomics of the fungal order Sordariales.</title>
        <authorList>
            <consortium name="Lawrence Berkeley National Laboratory"/>
            <person name="Hensen N."/>
            <person name="Bonometti L."/>
            <person name="Westerberg I."/>
            <person name="Brannstrom I.O."/>
            <person name="Guillou S."/>
            <person name="Cros-Aarteil S."/>
            <person name="Calhoun S."/>
            <person name="Haridas S."/>
            <person name="Kuo A."/>
            <person name="Mondo S."/>
            <person name="Pangilinan J."/>
            <person name="Riley R."/>
            <person name="Labutti K."/>
            <person name="Andreopoulos B."/>
            <person name="Lipzen A."/>
            <person name="Chen C."/>
            <person name="Yanf M."/>
            <person name="Daum C."/>
            <person name="Ng V."/>
            <person name="Clum A."/>
            <person name="Steindorff A."/>
            <person name="Ohm R."/>
            <person name="Martin F."/>
            <person name="Silar P."/>
            <person name="Natvig D."/>
            <person name="Lalanne C."/>
            <person name="Gautier V."/>
            <person name="Ament-Velasquez S.L."/>
            <person name="Kruys A."/>
            <person name="Hutchinson M.I."/>
            <person name="Powell A.J."/>
            <person name="Barry K."/>
            <person name="Miller A.N."/>
            <person name="Grigoriev I.V."/>
            <person name="Debuchy R."/>
            <person name="Gladieux P."/>
            <person name="Thoren M.H."/>
            <person name="Johannesson H."/>
        </authorList>
    </citation>
    <scope>NUCLEOTIDE SEQUENCE</scope>
    <source>
        <strain evidence="2">CBS 606.72</strain>
    </source>
</reference>
<dbReference type="FunFam" id="3.10.20.90:FF:000160">
    <property type="entry name" value="Polyubiquitin-C"/>
    <property type="match status" value="1"/>
</dbReference>
<dbReference type="AlphaFoldDB" id="A0AA39X626"/>
<accession>A0AA39X626</accession>
<sequence length="785" mass="86569">MAILGGVFLPMYQLEAMWINFRCPTGKRFVVRPYLGGVNGITGEPAVGDMASLLRNMNKLTNDQDYIVLPSQRWLDGVSDAPGRVKQFVATETALPHCAQSSLVTRHQQGQVAALTPGRRDDEIGDPEWAGASIEWQTTGHDSVGGIQLQIIPEFDVSNISTVSLKDTCISSPGGVGLESYDESRETTARVYDVLKTPKELGLPVGSVLHLKDLKTRKDSRPKTVADLVQEGPARLEGQAHMELEINVQYGSPPPRIEFTVILPSGGGMAMRAPVTTSIRDIIRMIREEGAIPPHKDGGLVYRGVSLPDHWPLSSAEIKPRAEVRLNLWVRAEMIIIIKTLTGRVFNLNVARSHTVENVKEMICDKEGIPPSEQHLIFSGKELEGERTLSYYNIQKESTIHVQLRLRGGSGFSVEADDGEMFCISIKLSRTVRELKELLHKRSGIPSSYQRLFSGAQEMYNDQAIMNYDTADRFNPVRLVPVFPSGRKAVYVSCGEKVFRVYGQTVLDIKLYILEKEGIPAWKQKLIFRGGALDNPEQRASDFEGKFLTLIADAETEVKALSIAPGGGINQHIERDTNNPRIWDVSNSKILSIQLIDSRTFKLLTGLDPPETPITPNVYKELGLPFYQMTGFGQLSGEGVAGQWRALKGPKAVAAANANIKLQWKTLAENKGKATDTAIKAAEVAYVRAKGKVKAIDQRPEREYDADSASASSWGVLSSGMWRRLDGKQAEESSPGEGTEGFKDASFDFPLVLLDVDESIPKFKSVVEDEADDADWEDVAGFYPS</sequence>
<keyword evidence="3" id="KW-1185">Reference proteome</keyword>
<evidence type="ECO:0000313" key="3">
    <source>
        <dbReference type="Proteomes" id="UP001175000"/>
    </source>
</evidence>
<dbReference type="Gene3D" id="3.10.20.90">
    <property type="entry name" value="Phosphatidylinositol 3-kinase Catalytic Subunit, Chain A, domain 1"/>
    <property type="match status" value="3"/>
</dbReference>
<feature type="domain" description="Ubiquitin-like" evidence="1">
    <location>
        <begin position="334"/>
        <end position="409"/>
    </location>
</feature>
<name>A0AA39X626_9PEZI</name>
<evidence type="ECO:0000259" key="1">
    <source>
        <dbReference type="PROSITE" id="PS50053"/>
    </source>
</evidence>
<dbReference type="InterPro" id="IPR019956">
    <property type="entry name" value="Ubiquitin_dom"/>
</dbReference>
<dbReference type="PROSITE" id="PS50053">
    <property type="entry name" value="UBIQUITIN_2"/>
    <property type="match status" value="3"/>
</dbReference>
<dbReference type="Proteomes" id="UP001175000">
    <property type="component" value="Unassembled WGS sequence"/>
</dbReference>
<dbReference type="SUPFAM" id="SSF54236">
    <property type="entry name" value="Ubiquitin-like"/>
    <property type="match status" value="4"/>
</dbReference>
<dbReference type="PRINTS" id="PR00348">
    <property type="entry name" value="UBIQUITIN"/>
</dbReference>
<feature type="domain" description="Ubiquitin-like" evidence="1">
    <location>
        <begin position="400"/>
        <end position="472"/>
    </location>
</feature>
<protein>
    <recommendedName>
        <fullName evidence="1">Ubiquitin-like domain-containing protein</fullName>
    </recommendedName>
</protein>
<dbReference type="PANTHER" id="PTHR10666">
    <property type="entry name" value="UBIQUITIN"/>
    <property type="match status" value="1"/>
</dbReference>
<dbReference type="InterPro" id="IPR029071">
    <property type="entry name" value="Ubiquitin-like_domsf"/>
</dbReference>
<dbReference type="Pfam" id="PF00240">
    <property type="entry name" value="ubiquitin"/>
    <property type="match status" value="2"/>
</dbReference>
<dbReference type="InterPro" id="IPR000626">
    <property type="entry name" value="Ubiquitin-like_dom"/>
</dbReference>
<organism evidence="2 3">
    <name type="scientific">Immersiella caudata</name>
    <dbReference type="NCBI Taxonomy" id="314043"/>
    <lineage>
        <taxon>Eukaryota</taxon>
        <taxon>Fungi</taxon>
        <taxon>Dikarya</taxon>
        <taxon>Ascomycota</taxon>
        <taxon>Pezizomycotina</taxon>
        <taxon>Sordariomycetes</taxon>
        <taxon>Sordariomycetidae</taxon>
        <taxon>Sordariales</taxon>
        <taxon>Lasiosphaeriaceae</taxon>
        <taxon>Immersiella</taxon>
    </lineage>
</organism>
<comment type="caution">
    <text evidence="2">The sequence shown here is derived from an EMBL/GenBank/DDBJ whole genome shotgun (WGS) entry which is preliminary data.</text>
</comment>